<feature type="compositionally biased region" description="Polar residues" evidence="1">
    <location>
        <begin position="153"/>
        <end position="170"/>
    </location>
</feature>
<dbReference type="Pfam" id="PF14953">
    <property type="entry name" value="DUF4504"/>
    <property type="match status" value="1"/>
</dbReference>
<dbReference type="AlphaFoldDB" id="A0A6V3LPV9"/>
<sequence length="327" mass="35401">MPTNASRTLWQDPIALHCSVRFSSMRMVSVDAGLPQPRWLPQPCREAMVKKLQSFSSLVVGALEAKISSTMSREEGHVHLVDISVESSKLSKANKAPGPTTLTGLLCGYPVLYVFEADCSSSSLSKENVATNANCLGMESLSLIAVSMDATSTSTNTAGDASISSTTGSNRCRKSNKRRGDSSSTPQRPRRVCAFSVPKILCSSKDHDATSESSGTKGTPQRTAKGTETSSSHERKGESAPSTDSGNCHKHDEAKSSMSVLQEQKSTHRDEVKRFPLSGDEGSRLRYILRFWNDDHSTRDPKNVSTLWLSSGLRLSSTNMSLPRVAL</sequence>
<evidence type="ECO:0000313" key="2">
    <source>
        <dbReference type="EMBL" id="CAE0661469.1"/>
    </source>
</evidence>
<organism evidence="3">
    <name type="scientific">Lotharella globosa</name>
    <dbReference type="NCBI Taxonomy" id="91324"/>
    <lineage>
        <taxon>Eukaryota</taxon>
        <taxon>Sar</taxon>
        <taxon>Rhizaria</taxon>
        <taxon>Cercozoa</taxon>
        <taxon>Chlorarachniophyceae</taxon>
        <taxon>Lotharella</taxon>
    </lineage>
</organism>
<gene>
    <name evidence="2" type="ORF">LGLO00237_LOCUS13062</name>
    <name evidence="3" type="ORF">LGLO00237_LOCUS13065</name>
</gene>
<proteinExistence type="predicted"/>
<feature type="region of interest" description="Disordered" evidence="1">
    <location>
        <begin position="205"/>
        <end position="278"/>
    </location>
</feature>
<evidence type="ECO:0000313" key="3">
    <source>
        <dbReference type="EMBL" id="CAE0661472.1"/>
    </source>
</evidence>
<protein>
    <submittedName>
        <fullName evidence="3">Uncharacterized protein</fullName>
    </submittedName>
</protein>
<reference evidence="3" key="1">
    <citation type="submission" date="2021-01" db="EMBL/GenBank/DDBJ databases">
        <authorList>
            <person name="Corre E."/>
            <person name="Pelletier E."/>
            <person name="Niang G."/>
            <person name="Scheremetjew M."/>
            <person name="Finn R."/>
            <person name="Kale V."/>
            <person name="Holt S."/>
            <person name="Cochrane G."/>
            <person name="Meng A."/>
            <person name="Brown T."/>
            <person name="Cohen L."/>
        </authorList>
    </citation>
    <scope>NUCLEOTIDE SEQUENCE</scope>
    <source>
        <strain evidence="3">CCCM811</strain>
    </source>
</reference>
<dbReference type="EMBL" id="HBIV01018005">
    <property type="protein sequence ID" value="CAE0661472.1"/>
    <property type="molecule type" value="Transcribed_RNA"/>
</dbReference>
<dbReference type="PANTHER" id="PTHR31366:SF2">
    <property type="entry name" value="UPF0739 PROTEIN C1ORF74"/>
    <property type="match status" value="1"/>
</dbReference>
<dbReference type="PANTHER" id="PTHR31366">
    <property type="entry name" value="UPF0739 PROTEIN C1ORF74"/>
    <property type="match status" value="1"/>
</dbReference>
<name>A0A6V3LPV9_9EUKA</name>
<evidence type="ECO:0000256" key="1">
    <source>
        <dbReference type="SAM" id="MobiDB-lite"/>
    </source>
</evidence>
<accession>A0A6V3LPV9</accession>
<feature type="region of interest" description="Disordered" evidence="1">
    <location>
        <begin position="153"/>
        <end position="190"/>
    </location>
</feature>
<dbReference type="InterPro" id="IPR027850">
    <property type="entry name" value="DUF4504"/>
</dbReference>
<feature type="compositionally biased region" description="Polar residues" evidence="1">
    <location>
        <begin position="211"/>
        <end position="230"/>
    </location>
</feature>
<dbReference type="EMBL" id="HBIV01018002">
    <property type="protein sequence ID" value="CAE0661469.1"/>
    <property type="molecule type" value="Transcribed_RNA"/>
</dbReference>
<feature type="compositionally biased region" description="Basic and acidic residues" evidence="1">
    <location>
        <begin position="265"/>
        <end position="274"/>
    </location>
</feature>